<reference evidence="7" key="1">
    <citation type="submission" date="2015-02" db="EMBL/GenBank/DDBJ databases">
        <authorList>
            <person name="Gon?alves P."/>
        </authorList>
    </citation>
    <scope>NUCLEOTIDE SEQUENCE [LARGE SCALE GENOMIC DNA]</scope>
</reference>
<dbReference type="Proteomes" id="UP000243876">
    <property type="component" value="Unassembled WGS sequence"/>
</dbReference>
<dbReference type="Gene3D" id="3.40.50.10810">
    <property type="entry name" value="Tandem AAA-ATPase domain"/>
    <property type="match status" value="1"/>
</dbReference>
<dbReference type="CDD" id="cd18793">
    <property type="entry name" value="SF2_C_SNF"/>
    <property type="match status" value="1"/>
</dbReference>
<dbReference type="Gene3D" id="3.40.50.300">
    <property type="entry name" value="P-loop containing nucleotide triphosphate hydrolases"/>
    <property type="match status" value="1"/>
</dbReference>
<proteinExistence type="predicted"/>
<dbReference type="GO" id="GO:0007131">
    <property type="term" value="P:reciprocal meiotic recombination"/>
    <property type="evidence" value="ECO:0007669"/>
    <property type="project" value="TreeGrafter"/>
</dbReference>
<dbReference type="InterPro" id="IPR050496">
    <property type="entry name" value="SNF2_RAD54_helicase_repair"/>
</dbReference>
<dbReference type="PROSITE" id="PS51192">
    <property type="entry name" value="HELICASE_ATP_BIND_1"/>
    <property type="match status" value="1"/>
</dbReference>
<evidence type="ECO:0000256" key="1">
    <source>
        <dbReference type="ARBA" id="ARBA00022741"/>
    </source>
</evidence>
<protein>
    <submittedName>
        <fullName evidence="6">SPOSA6832_04115-mRNA-1:cds</fullName>
    </submittedName>
</protein>
<dbReference type="GO" id="GO:0000724">
    <property type="term" value="P:double-strand break repair via homologous recombination"/>
    <property type="evidence" value="ECO:0007669"/>
    <property type="project" value="TreeGrafter"/>
</dbReference>
<dbReference type="PANTHER" id="PTHR45629:SF7">
    <property type="entry name" value="DNA EXCISION REPAIR PROTEIN ERCC-6-RELATED"/>
    <property type="match status" value="1"/>
</dbReference>
<dbReference type="InterPro" id="IPR001650">
    <property type="entry name" value="Helicase_C-like"/>
</dbReference>
<evidence type="ECO:0000259" key="4">
    <source>
        <dbReference type="PROSITE" id="PS51192"/>
    </source>
</evidence>
<name>A0A0D6ERB0_SPOSA</name>
<organism evidence="6 7">
    <name type="scientific">Sporidiobolus salmonicolor</name>
    <name type="common">Yeast-like fungus</name>
    <name type="synonym">Sporobolomyces salmonicolor</name>
    <dbReference type="NCBI Taxonomy" id="5005"/>
    <lineage>
        <taxon>Eukaryota</taxon>
        <taxon>Fungi</taxon>
        <taxon>Dikarya</taxon>
        <taxon>Basidiomycota</taxon>
        <taxon>Pucciniomycotina</taxon>
        <taxon>Microbotryomycetes</taxon>
        <taxon>Sporidiobolales</taxon>
        <taxon>Sporidiobolaceae</taxon>
        <taxon>Sporobolomyces</taxon>
    </lineage>
</organism>
<evidence type="ECO:0000313" key="7">
    <source>
        <dbReference type="Proteomes" id="UP000243876"/>
    </source>
</evidence>
<evidence type="ECO:0000313" key="6">
    <source>
        <dbReference type="EMBL" id="CEQ42321.1"/>
    </source>
</evidence>
<dbReference type="InterPro" id="IPR038718">
    <property type="entry name" value="SNF2-like_sf"/>
</dbReference>
<gene>
    <name evidence="6" type="primary">SPOSA6832_04115</name>
</gene>
<keyword evidence="2" id="KW-0378">Hydrolase</keyword>
<feature type="domain" description="Helicase ATP-binding" evidence="4">
    <location>
        <begin position="26"/>
        <end position="166"/>
    </location>
</feature>
<dbReference type="Pfam" id="PF00271">
    <property type="entry name" value="Helicase_C"/>
    <property type="match status" value="1"/>
</dbReference>
<dbReference type="PROSITE" id="PS51194">
    <property type="entry name" value="HELICASE_CTER"/>
    <property type="match status" value="1"/>
</dbReference>
<dbReference type="Pfam" id="PF00176">
    <property type="entry name" value="SNF2-rel_dom"/>
    <property type="match status" value="1"/>
</dbReference>
<dbReference type="AlphaFoldDB" id="A0A0D6ERB0"/>
<feature type="domain" description="Helicase C-terminal" evidence="5">
    <location>
        <begin position="246"/>
        <end position="422"/>
    </location>
</feature>
<evidence type="ECO:0000259" key="5">
    <source>
        <dbReference type="PROSITE" id="PS51194"/>
    </source>
</evidence>
<dbReference type="GO" id="GO:0015616">
    <property type="term" value="F:DNA translocase activity"/>
    <property type="evidence" value="ECO:0007669"/>
    <property type="project" value="TreeGrafter"/>
</dbReference>
<accession>A0A0D6ERB0</accession>
<dbReference type="InterPro" id="IPR049730">
    <property type="entry name" value="SNF2/RAD54-like_C"/>
</dbReference>
<dbReference type="InterPro" id="IPR000330">
    <property type="entry name" value="SNF2_N"/>
</dbReference>
<dbReference type="EMBL" id="CENE01000024">
    <property type="protein sequence ID" value="CEQ42321.1"/>
    <property type="molecule type" value="Genomic_DNA"/>
</dbReference>
<dbReference type="PANTHER" id="PTHR45629">
    <property type="entry name" value="SNF2/RAD54 FAMILY MEMBER"/>
    <property type="match status" value="1"/>
</dbReference>
<keyword evidence="1" id="KW-0547">Nucleotide-binding</keyword>
<dbReference type="SUPFAM" id="SSF52540">
    <property type="entry name" value="P-loop containing nucleoside triphosphate hydrolases"/>
    <property type="match status" value="2"/>
</dbReference>
<keyword evidence="3" id="KW-0067">ATP-binding</keyword>
<dbReference type="OrthoDB" id="413460at2759"/>
<evidence type="ECO:0000256" key="3">
    <source>
        <dbReference type="ARBA" id="ARBA00022840"/>
    </source>
</evidence>
<dbReference type="InterPro" id="IPR014001">
    <property type="entry name" value="Helicase_ATP-bd"/>
</dbReference>
<dbReference type="InterPro" id="IPR027417">
    <property type="entry name" value="P-loop_NTPase"/>
</dbReference>
<dbReference type="GO" id="GO:0005524">
    <property type="term" value="F:ATP binding"/>
    <property type="evidence" value="ECO:0007669"/>
    <property type="project" value="InterPro"/>
</dbReference>
<keyword evidence="7" id="KW-1185">Reference proteome</keyword>
<sequence>MIVCPVTLVKVSCFPASSGRTQADRPRAPSQNWSSEIKKWLGRDRLRVFVADGTNNIKTFATNKSYNVLIVGYEKVPSSVSSVHEIHKLILAPCQKLRSAIDDVKYAQPPIGLIICDEGHRLKSTNTQITKALQTLSCMRRVILSGTPIQNNLGEFFAMMDFVNPGLLRDASYFKKNYEAPIMKSRDPNALPKDKAAGQDAADSLNEIQRNFVLRRTGDTIQKHLPKKRTSLLPPFPLASPVDNASLAGSTVEYTVFIVPTKLEIDLYAEVLSGSAVHSLLNGIGGKDQLSLLMLLRKCSNSPGLLMEQAERGDRILMVDGYNKGSPKNHFIFLLSSKSGGTGLNIIGASRLVLIDSDWNPSTDLQAMARIHRDGQTRECVLYRFLTAGTIDEKIFQRQVTKLALSGSVMASKARRNLSILRTWQHYDCSSEASIDTIDDALLRSLVYNRAATAAEHERVLEPIPGLVGERMLVRGGQVGFVFGKKSG</sequence>
<dbReference type="SMART" id="SM00490">
    <property type="entry name" value="HELICc"/>
    <property type="match status" value="1"/>
</dbReference>
<evidence type="ECO:0000256" key="2">
    <source>
        <dbReference type="ARBA" id="ARBA00022801"/>
    </source>
</evidence>
<dbReference type="GO" id="GO:0016787">
    <property type="term" value="F:hydrolase activity"/>
    <property type="evidence" value="ECO:0007669"/>
    <property type="project" value="UniProtKB-KW"/>
</dbReference>
<dbReference type="GO" id="GO:0005634">
    <property type="term" value="C:nucleus"/>
    <property type="evidence" value="ECO:0007669"/>
    <property type="project" value="TreeGrafter"/>
</dbReference>